<reference evidence="1 2" key="1">
    <citation type="journal article" date="2012" name="Proc. Natl. Acad. Sci. U.S.A.">
        <title>Gain and loss of multiple functionally related, horizontally transferred genes in the reduced genomes of two microsporidian parasites.</title>
        <authorList>
            <person name="Pombert J.-F."/>
            <person name="Selman M."/>
            <person name="Burki F."/>
            <person name="Bardell F.T."/>
            <person name="Farinelli L."/>
            <person name="Solter L.F."/>
            <person name="Whitman D.W."/>
            <person name="Weiss L.M."/>
            <person name="Corradi N."/>
            <person name="Keeling P.J."/>
        </authorList>
    </citation>
    <scope>NUCLEOTIDE SEQUENCE [LARGE SCALE GENOMIC DNA]</scope>
    <source>
        <strain evidence="1 2">SJ-2008</strain>
    </source>
</reference>
<evidence type="ECO:0000313" key="1">
    <source>
        <dbReference type="EMBL" id="AFN83288.1"/>
    </source>
</evidence>
<organism evidence="1 2">
    <name type="scientific">Encephalitozoon romaleae (strain SJ-2008)</name>
    <name type="common">Microsporidian parasite</name>
    <dbReference type="NCBI Taxonomy" id="1178016"/>
    <lineage>
        <taxon>Eukaryota</taxon>
        <taxon>Fungi</taxon>
        <taxon>Fungi incertae sedis</taxon>
        <taxon>Microsporidia</taxon>
        <taxon>Unikaryonidae</taxon>
        <taxon>Encephalitozoon</taxon>
    </lineage>
</organism>
<dbReference type="VEuPathDB" id="MicrosporidiaDB:EROM_070370"/>
<name>I6ZJ80_ENCRO</name>
<dbReference type="OrthoDB" id="2196332at2759"/>
<dbReference type="Gene3D" id="1.10.150.20">
    <property type="entry name" value="5' to 3' exonuclease, C-terminal subdomain"/>
    <property type="match status" value="1"/>
</dbReference>
<dbReference type="AlphaFoldDB" id="I6ZJ80"/>
<dbReference type="HOGENOM" id="CLU_079401_0_0_1"/>
<keyword evidence="2" id="KW-1185">Reference proteome</keyword>
<proteinExistence type="predicted"/>
<dbReference type="KEGG" id="ero:EROM_070370"/>
<accession>I6ZJ80</accession>
<dbReference type="GeneID" id="20521596"/>
<sequence length="297" mass="33598">MESLERSSTGSEKFSGNILDTDSSITILDIPCSISNTIQPKTSSEVALQSSFPESIDPAFADYYFVFPQTLESFVGRIKDKRFVYRFSENKALEIVRCKDHETVYALDVFDLEKDDIGACNNSISLVVNRSKYRSSVKAKEDREYRKALSEGRRYIRGRSPYESKIEAIHLEQITNSRNFVFADDPQDLPGELKAIIKHLHSKRVHVPKTKAFSVEQKTDHLQNVLQNIPGIGKDAARSLSLHFKSISRLYSFLKGENNGQLSELKVWDSDGKHSRPLGEKQSDKIRNAFIGKSGSL</sequence>
<dbReference type="RefSeq" id="XP_009264785.1">
    <property type="nucleotide sequence ID" value="XM_009266510.1"/>
</dbReference>
<dbReference type="EMBL" id="CP003524">
    <property type="protein sequence ID" value="AFN83288.1"/>
    <property type="molecule type" value="Genomic_DNA"/>
</dbReference>
<protein>
    <submittedName>
        <fullName evidence="1">Vesicular transport protein</fullName>
    </submittedName>
</protein>
<evidence type="ECO:0000313" key="2">
    <source>
        <dbReference type="Proteomes" id="UP000010094"/>
    </source>
</evidence>
<gene>
    <name evidence="1" type="ordered locus">EROM_070370</name>
</gene>
<dbReference type="Proteomes" id="UP000010094">
    <property type="component" value="Chromosome VII"/>
</dbReference>